<evidence type="ECO:0000256" key="5">
    <source>
        <dbReference type="ARBA" id="ARBA00016902"/>
    </source>
</evidence>
<evidence type="ECO:0000256" key="8">
    <source>
        <dbReference type="ARBA" id="ARBA00023235"/>
    </source>
</evidence>
<dbReference type="GO" id="GO:0043335">
    <property type="term" value="P:protein unfolding"/>
    <property type="evidence" value="ECO:0007669"/>
    <property type="project" value="TreeGrafter"/>
</dbReference>
<proteinExistence type="inferred from homology"/>
<evidence type="ECO:0000313" key="12">
    <source>
        <dbReference type="EMBL" id="MCA9385087.1"/>
    </source>
</evidence>
<evidence type="ECO:0000256" key="7">
    <source>
        <dbReference type="ARBA" id="ARBA00023186"/>
    </source>
</evidence>
<accession>A0A955L784</accession>
<evidence type="ECO:0000256" key="4">
    <source>
        <dbReference type="ARBA" id="ARBA00013194"/>
    </source>
</evidence>
<dbReference type="Gene3D" id="3.30.70.1050">
    <property type="entry name" value="Trigger factor ribosome-binding domain"/>
    <property type="match status" value="1"/>
</dbReference>
<dbReference type="InterPro" id="IPR008881">
    <property type="entry name" value="Trigger_fac_ribosome-bd_bac"/>
</dbReference>
<dbReference type="Gene3D" id="1.10.3120.10">
    <property type="entry name" value="Trigger factor, C-terminal domain"/>
    <property type="match status" value="1"/>
</dbReference>
<keyword evidence="8" id="KW-0413">Isomerase</keyword>
<dbReference type="EMBL" id="JAGQLH010000003">
    <property type="protein sequence ID" value="MCA9385087.1"/>
    <property type="molecule type" value="Genomic_DNA"/>
</dbReference>
<name>A0A955L784_9BACT</name>
<feature type="domain" description="Trigger factor ribosome-binding bacterial" evidence="10">
    <location>
        <begin position="9"/>
        <end position="148"/>
    </location>
</feature>
<dbReference type="InterPro" id="IPR005215">
    <property type="entry name" value="Trig_fac"/>
</dbReference>
<dbReference type="GO" id="GO:0003755">
    <property type="term" value="F:peptidyl-prolyl cis-trans isomerase activity"/>
    <property type="evidence" value="ECO:0007669"/>
    <property type="project" value="UniProtKB-KW"/>
</dbReference>
<dbReference type="AlphaFoldDB" id="A0A955L784"/>
<dbReference type="SUPFAM" id="SSF109998">
    <property type="entry name" value="Triger factor/SurA peptide-binding domain-like"/>
    <property type="match status" value="1"/>
</dbReference>
<dbReference type="GO" id="GO:0043022">
    <property type="term" value="F:ribosome binding"/>
    <property type="evidence" value="ECO:0007669"/>
    <property type="project" value="TreeGrafter"/>
</dbReference>
<dbReference type="GO" id="GO:0044183">
    <property type="term" value="F:protein folding chaperone"/>
    <property type="evidence" value="ECO:0007669"/>
    <property type="project" value="TreeGrafter"/>
</dbReference>
<dbReference type="Pfam" id="PF05697">
    <property type="entry name" value="Trigger_N"/>
    <property type="match status" value="1"/>
</dbReference>
<evidence type="ECO:0000256" key="3">
    <source>
        <dbReference type="ARBA" id="ARBA00005464"/>
    </source>
</evidence>
<feature type="domain" description="Trigger factor C-terminal" evidence="11">
    <location>
        <begin position="181"/>
        <end position="335"/>
    </location>
</feature>
<dbReference type="InterPro" id="IPR037041">
    <property type="entry name" value="Trigger_fac_C_sf"/>
</dbReference>
<gene>
    <name evidence="12" type="ORF">KC717_00400</name>
</gene>
<dbReference type="Proteomes" id="UP000754563">
    <property type="component" value="Unassembled WGS sequence"/>
</dbReference>
<dbReference type="PANTHER" id="PTHR30560:SF3">
    <property type="entry name" value="TRIGGER FACTOR-LIKE PROTEIN TIG, CHLOROPLASTIC"/>
    <property type="match status" value="1"/>
</dbReference>
<evidence type="ECO:0000256" key="6">
    <source>
        <dbReference type="ARBA" id="ARBA00023110"/>
    </source>
</evidence>
<comment type="catalytic activity">
    <reaction evidence="1">
        <text>[protein]-peptidylproline (omega=180) = [protein]-peptidylproline (omega=0)</text>
        <dbReference type="Rhea" id="RHEA:16237"/>
        <dbReference type="Rhea" id="RHEA-COMP:10747"/>
        <dbReference type="Rhea" id="RHEA-COMP:10748"/>
        <dbReference type="ChEBI" id="CHEBI:83833"/>
        <dbReference type="ChEBI" id="CHEBI:83834"/>
        <dbReference type="EC" id="5.2.1.8"/>
    </reaction>
</comment>
<comment type="similarity">
    <text evidence="3">Belongs to the FKBP-type PPIase family. Tig subfamily.</text>
</comment>
<dbReference type="InterPro" id="IPR008880">
    <property type="entry name" value="Trigger_fac_C"/>
</dbReference>
<dbReference type="GO" id="GO:0051083">
    <property type="term" value="P:'de novo' cotranslational protein folding"/>
    <property type="evidence" value="ECO:0007669"/>
    <property type="project" value="TreeGrafter"/>
</dbReference>
<evidence type="ECO:0000313" key="13">
    <source>
        <dbReference type="Proteomes" id="UP000754563"/>
    </source>
</evidence>
<comment type="caution">
    <text evidence="12">The sequence shown here is derived from an EMBL/GenBank/DDBJ whole genome shotgun (WGS) entry which is preliminary data.</text>
</comment>
<dbReference type="SUPFAM" id="SSF102735">
    <property type="entry name" value="Trigger factor ribosome-binding domain"/>
    <property type="match status" value="1"/>
</dbReference>
<comment type="subcellular location">
    <subcellularLocation>
        <location evidence="2">Cytoplasm</location>
    </subcellularLocation>
</comment>
<dbReference type="GO" id="GO:0015031">
    <property type="term" value="P:protein transport"/>
    <property type="evidence" value="ECO:0007669"/>
    <property type="project" value="InterPro"/>
</dbReference>
<dbReference type="InterPro" id="IPR036611">
    <property type="entry name" value="Trigger_fac_ribosome-bd_sf"/>
</dbReference>
<dbReference type="PANTHER" id="PTHR30560">
    <property type="entry name" value="TRIGGER FACTOR CHAPERONE AND PEPTIDYL-PROLYL CIS/TRANS ISOMERASE"/>
    <property type="match status" value="1"/>
</dbReference>
<evidence type="ECO:0000259" key="11">
    <source>
        <dbReference type="Pfam" id="PF05698"/>
    </source>
</evidence>
<organism evidence="12 13">
    <name type="scientific">Candidatus Dojkabacteria bacterium</name>
    <dbReference type="NCBI Taxonomy" id="2099670"/>
    <lineage>
        <taxon>Bacteria</taxon>
        <taxon>Candidatus Dojkabacteria</taxon>
    </lineage>
</organism>
<reference evidence="12" key="2">
    <citation type="journal article" date="2021" name="Microbiome">
        <title>Successional dynamics and alternative stable states in a saline activated sludge microbial community over 9 years.</title>
        <authorList>
            <person name="Wang Y."/>
            <person name="Ye J."/>
            <person name="Ju F."/>
            <person name="Liu L."/>
            <person name="Boyd J.A."/>
            <person name="Deng Y."/>
            <person name="Parks D.H."/>
            <person name="Jiang X."/>
            <person name="Yin X."/>
            <person name="Woodcroft B.J."/>
            <person name="Tyson G.W."/>
            <person name="Hugenholtz P."/>
            <person name="Polz M.F."/>
            <person name="Zhang T."/>
        </authorList>
    </citation>
    <scope>NUCLEOTIDE SEQUENCE</scope>
    <source>
        <strain evidence="12">HKST-UBA11</strain>
    </source>
</reference>
<dbReference type="InterPro" id="IPR027304">
    <property type="entry name" value="Trigger_fact/SurA_dom_sf"/>
</dbReference>
<reference evidence="12" key="1">
    <citation type="submission" date="2020-04" db="EMBL/GenBank/DDBJ databases">
        <authorList>
            <person name="Zhang T."/>
        </authorList>
    </citation>
    <scope>NUCLEOTIDE SEQUENCE</scope>
    <source>
        <strain evidence="12">HKST-UBA11</strain>
    </source>
</reference>
<keyword evidence="6" id="KW-0697">Rotamase</keyword>
<dbReference type="EC" id="5.2.1.8" evidence="4"/>
<protein>
    <recommendedName>
        <fullName evidence="5">Trigger factor</fullName>
        <ecNumber evidence="4">5.2.1.8</ecNumber>
    </recommendedName>
    <alternativeName>
        <fullName evidence="9">PPIase</fullName>
    </alternativeName>
</protein>
<sequence>MADDYSYKKEMGDDSEMALHISLDHVRFEKESDKKLKQLSKELSIKGFRKGNVPEHVAKAHLGPRVYEETLNAILPQITSEIVAKEKLEPITRVDYKVEKLDPKEGIEFSAKFTVFPEFKLGKISKIKVKKESAEVTDKDIQKVIDNMLEESEKKSDDKKAKKPKLDDEWVKTLGMENISTVDELKKVIKQTLESQKKQYTEEKYQADILQEAVKSSKVPVPEKIIELELDSRENDYRKRITDLNLDVDDFLRNQKSSMEELRKEWKSDVSERVATDLLLIKIIRENGMKIEPKEVDAEIEKLEDESMKEEYSNPRAKAQVADVMLRQKALKWILSEVEGK</sequence>
<dbReference type="GO" id="GO:0005737">
    <property type="term" value="C:cytoplasm"/>
    <property type="evidence" value="ECO:0007669"/>
    <property type="project" value="UniProtKB-SubCell"/>
</dbReference>
<evidence type="ECO:0000256" key="1">
    <source>
        <dbReference type="ARBA" id="ARBA00000971"/>
    </source>
</evidence>
<evidence type="ECO:0000256" key="2">
    <source>
        <dbReference type="ARBA" id="ARBA00004496"/>
    </source>
</evidence>
<evidence type="ECO:0000256" key="9">
    <source>
        <dbReference type="ARBA" id="ARBA00029986"/>
    </source>
</evidence>
<keyword evidence="7" id="KW-0143">Chaperone</keyword>
<evidence type="ECO:0000259" key="10">
    <source>
        <dbReference type="Pfam" id="PF05697"/>
    </source>
</evidence>
<dbReference type="Pfam" id="PF05698">
    <property type="entry name" value="Trigger_C"/>
    <property type="match status" value="1"/>
</dbReference>